<dbReference type="Proteomes" id="UP001168537">
    <property type="component" value="Unassembled WGS sequence"/>
</dbReference>
<organism evidence="3 4">
    <name type="scientific">Nocardioides abyssi</name>
    <dbReference type="NCBI Taxonomy" id="3058370"/>
    <lineage>
        <taxon>Bacteria</taxon>
        <taxon>Bacillati</taxon>
        <taxon>Actinomycetota</taxon>
        <taxon>Actinomycetes</taxon>
        <taxon>Propionibacteriales</taxon>
        <taxon>Nocardioidaceae</taxon>
        <taxon>Nocardioides</taxon>
    </lineage>
</organism>
<gene>
    <name evidence="3" type="ORF">QWY29_16545</name>
</gene>
<keyword evidence="4" id="KW-1185">Reference proteome</keyword>
<reference evidence="3" key="1">
    <citation type="submission" date="2023-06" db="EMBL/GenBank/DDBJ databases">
        <title>Draft genome sequence of Nocardioides sp. SOB72.</title>
        <authorList>
            <person name="Zhang G."/>
        </authorList>
    </citation>
    <scope>NUCLEOTIDE SEQUENCE</scope>
    <source>
        <strain evidence="3">SOB72</strain>
    </source>
</reference>
<feature type="transmembrane region" description="Helical" evidence="2">
    <location>
        <begin position="43"/>
        <end position="66"/>
    </location>
</feature>
<evidence type="ECO:0000256" key="2">
    <source>
        <dbReference type="SAM" id="Phobius"/>
    </source>
</evidence>
<proteinExistence type="predicted"/>
<feature type="compositionally biased region" description="Gly residues" evidence="1">
    <location>
        <begin position="91"/>
        <end position="111"/>
    </location>
</feature>
<evidence type="ECO:0000313" key="4">
    <source>
        <dbReference type="Proteomes" id="UP001168537"/>
    </source>
</evidence>
<keyword evidence="2" id="KW-0472">Membrane</keyword>
<evidence type="ECO:0000313" key="3">
    <source>
        <dbReference type="EMBL" id="MDN4162979.1"/>
    </source>
</evidence>
<name>A0ABT8EY18_9ACTN</name>
<feature type="region of interest" description="Disordered" evidence="1">
    <location>
        <begin position="61"/>
        <end position="148"/>
    </location>
</feature>
<feature type="region of interest" description="Disordered" evidence="1">
    <location>
        <begin position="1"/>
        <end position="29"/>
    </location>
</feature>
<protein>
    <submittedName>
        <fullName evidence="3">Uncharacterized protein</fullName>
    </submittedName>
</protein>
<keyword evidence="2" id="KW-0812">Transmembrane</keyword>
<dbReference type="RefSeq" id="WP_300962148.1">
    <property type="nucleotide sequence ID" value="NZ_JAUHJR010000008.1"/>
</dbReference>
<sequence length="148" mass="14546">MDAQHDLDTTTPLTPNPATNPAPEAAMATRGWKERLTRGRTPALAAATAAALVIGGAGFGIGYAVADPAGDGTNPSQVTGTGQDDPRFGGPPDGRMGGPGEPMGGQMGGSTDGESDPGSGDTGQAPDLDGDGQPDASTSVPDDSEQQS</sequence>
<evidence type="ECO:0000256" key="1">
    <source>
        <dbReference type="SAM" id="MobiDB-lite"/>
    </source>
</evidence>
<accession>A0ABT8EY18</accession>
<keyword evidence="2" id="KW-1133">Transmembrane helix</keyword>
<dbReference type="EMBL" id="JAUHJR010000008">
    <property type="protein sequence ID" value="MDN4162979.1"/>
    <property type="molecule type" value="Genomic_DNA"/>
</dbReference>
<comment type="caution">
    <text evidence="3">The sequence shown here is derived from an EMBL/GenBank/DDBJ whole genome shotgun (WGS) entry which is preliminary data.</text>
</comment>